<dbReference type="AlphaFoldDB" id="A0AAV4PVC1"/>
<protein>
    <submittedName>
        <fullName evidence="2">Uncharacterized protein</fullName>
    </submittedName>
</protein>
<evidence type="ECO:0000313" key="3">
    <source>
        <dbReference type="Proteomes" id="UP001054837"/>
    </source>
</evidence>
<dbReference type="EMBL" id="BPLQ01003400">
    <property type="protein sequence ID" value="GIY00276.1"/>
    <property type="molecule type" value="Genomic_DNA"/>
</dbReference>
<accession>A0AAV4PVC1</accession>
<gene>
    <name evidence="2" type="ORF">CDAR_545001</name>
</gene>
<feature type="region of interest" description="Disordered" evidence="1">
    <location>
        <begin position="19"/>
        <end position="40"/>
    </location>
</feature>
<comment type="caution">
    <text evidence="2">The sequence shown here is derived from an EMBL/GenBank/DDBJ whole genome shotgun (WGS) entry which is preliminary data.</text>
</comment>
<evidence type="ECO:0000256" key="1">
    <source>
        <dbReference type="SAM" id="MobiDB-lite"/>
    </source>
</evidence>
<sequence>MNDNFGLPSTEKRVVGGGKDVRHVTCKDPPPPPQNEFKATKLFPSSPTISSYNWLQGMGLNEVFSLCHIDCCLLCSVLTIFLKARMLIAWFSENGRGRGWRVDTKCRKGGWRGKERENSYRDSYRLQVI</sequence>
<keyword evidence="3" id="KW-1185">Reference proteome</keyword>
<proteinExistence type="predicted"/>
<name>A0AAV4PVC1_9ARAC</name>
<evidence type="ECO:0000313" key="2">
    <source>
        <dbReference type="EMBL" id="GIY00276.1"/>
    </source>
</evidence>
<dbReference type="Proteomes" id="UP001054837">
    <property type="component" value="Unassembled WGS sequence"/>
</dbReference>
<organism evidence="2 3">
    <name type="scientific">Caerostris darwini</name>
    <dbReference type="NCBI Taxonomy" id="1538125"/>
    <lineage>
        <taxon>Eukaryota</taxon>
        <taxon>Metazoa</taxon>
        <taxon>Ecdysozoa</taxon>
        <taxon>Arthropoda</taxon>
        <taxon>Chelicerata</taxon>
        <taxon>Arachnida</taxon>
        <taxon>Araneae</taxon>
        <taxon>Araneomorphae</taxon>
        <taxon>Entelegynae</taxon>
        <taxon>Araneoidea</taxon>
        <taxon>Araneidae</taxon>
        <taxon>Caerostris</taxon>
    </lineage>
</organism>
<reference evidence="2 3" key="1">
    <citation type="submission" date="2021-06" db="EMBL/GenBank/DDBJ databases">
        <title>Caerostris darwini draft genome.</title>
        <authorList>
            <person name="Kono N."/>
            <person name="Arakawa K."/>
        </authorList>
    </citation>
    <scope>NUCLEOTIDE SEQUENCE [LARGE SCALE GENOMIC DNA]</scope>
</reference>